<feature type="repeat" description="Pumilio" evidence="2">
    <location>
        <begin position="166"/>
        <end position="201"/>
    </location>
</feature>
<dbReference type="SMART" id="SM00025">
    <property type="entry name" value="Pumilio"/>
    <property type="match status" value="8"/>
</dbReference>
<dbReference type="FunFam" id="1.25.10.10:FF:000237">
    <property type="entry name" value="Pumilio homolog 9"/>
    <property type="match status" value="1"/>
</dbReference>
<feature type="repeat" description="Pumilio" evidence="2">
    <location>
        <begin position="384"/>
        <end position="419"/>
    </location>
</feature>
<feature type="repeat" description="Pumilio" evidence="2">
    <location>
        <begin position="420"/>
        <end position="457"/>
    </location>
</feature>
<keyword evidence="6" id="KW-1185">Reference proteome</keyword>
<dbReference type="Pfam" id="PF00806">
    <property type="entry name" value="PUF"/>
    <property type="match status" value="4"/>
</dbReference>
<evidence type="ECO:0000256" key="2">
    <source>
        <dbReference type="PROSITE-ProRule" id="PRU00317"/>
    </source>
</evidence>
<dbReference type="PANTHER" id="PTHR12537">
    <property type="entry name" value="RNA BINDING PROTEIN PUMILIO-RELATED"/>
    <property type="match status" value="1"/>
</dbReference>
<dbReference type="CDD" id="cd07920">
    <property type="entry name" value="Pumilio"/>
    <property type="match status" value="1"/>
</dbReference>
<feature type="repeat" description="Pumilio" evidence="2">
    <location>
        <begin position="311"/>
        <end position="347"/>
    </location>
</feature>
<evidence type="ECO:0000259" key="4">
    <source>
        <dbReference type="PROSITE" id="PS50303"/>
    </source>
</evidence>
<accession>A0AAU9J0V8</accession>
<gene>
    <name evidence="5" type="ORF">BSTOLATCC_MIC24150</name>
</gene>
<feature type="region of interest" description="Disordered" evidence="3">
    <location>
        <begin position="111"/>
        <end position="130"/>
    </location>
</feature>
<feature type="domain" description="PUM-HD" evidence="4">
    <location>
        <begin position="139"/>
        <end position="483"/>
    </location>
</feature>
<dbReference type="EMBL" id="CAJZBQ010000023">
    <property type="protein sequence ID" value="CAG9319599.1"/>
    <property type="molecule type" value="Genomic_DNA"/>
</dbReference>
<evidence type="ECO:0000313" key="5">
    <source>
        <dbReference type="EMBL" id="CAG9319599.1"/>
    </source>
</evidence>
<sequence>MASPFYHQFQGLGDQTPSRSTSAPPMLDENMLFAFPVASDYTVAFSDIRNDQMYEEFYECYKEKLSMPPPLQEPLSQTQFRKLSTISDNEEGQPRSRTTSFLVNNMVDTCIKEEDQPSQNNSTSNIPYTGPPGFSTPASAPPTIPEFEPTYDQGEFFGYSQFTPQHVYTQALEMARDQVGCRLLQKKLEERNPFTIQAIYDQIMLQIGNLMIDPFGNYLVQKLLEVCDEPILESILSQVTPSITQISLNQHGTRAIQKLIEVIAKYEQHIPSVISAIRNHVITLIKDLNGNHVIQKCLNALGATYNQFIYEISSQHVIEIATHRHGCCVLQRCIDAATPKQLELLVDYIVINAVELVKDAFGNYVVQYVIDLNSPNINARLAFIFIQSMQELSTQKFSSNVIEKCLQQNRSEVQQAMIQEIGQPKNLARMLPDQYANYVVQRALSLAAPALLERMIKEIKPLMDDLRRSQFGKRIYSKLAKKYPELTEKHGNNFKGF</sequence>
<dbReference type="GO" id="GO:0003729">
    <property type="term" value="F:mRNA binding"/>
    <property type="evidence" value="ECO:0007669"/>
    <property type="project" value="TreeGrafter"/>
</dbReference>
<evidence type="ECO:0000256" key="3">
    <source>
        <dbReference type="SAM" id="MobiDB-lite"/>
    </source>
</evidence>
<reference evidence="5" key="1">
    <citation type="submission" date="2021-09" db="EMBL/GenBank/DDBJ databases">
        <authorList>
            <consortium name="AG Swart"/>
            <person name="Singh M."/>
            <person name="Singh A."/>
            <person name="Seah K."/>
            <person name="Emmerich C."/>
        </authorList>
    </citation>
    <scope>NUCLEOTIDE SEQUENCE</scope>
    <source>
        <strain evidence="5">ATCC30299</strain>
    </source>
</reference>
<dbReference type="SUPFAM" id="SSF48371">
    <property type="entry name" value="ARM repeat"/>
    <property type="match status" value="1"/>
</dbReference>
<dbReference type="AlphaFoldDB" id="A0AAU9J0V8"/>
<comment type="caution">
    <text evidence="5">The sequence shown here is derived from an EMBL/GenBank/DDBJ whole genome shotgun (WGS) entry which is preliminary data.</text>
</comment>
<keyword evidence="1" id="KW-0677">Repeat</keyword>
<dbReference type="InterPro" id="IPR001313">
    <property type="entry name" value="Pumilio_RNA-bd_rpt"/>
</dbReference>
<dbReference type="PANTHER" id="PTHR12537:SF13">
    <property type="entry name" value="PUMILIO HOMOLOGY DOMAIN FAMILY MEMBER 4"/>
    <property type="match status" value="1"/>
</dbReference>
<evidence type="ECO:0000313" key="6">
    <source>
        <dbReference type="Proteomes" id="UP001162131"/>
    </source>
</evidence>
<dbReference type="GO" id="GO:0010608">
    <property type="term" value="P:post-transcriptional regulation of gene expression"/>
    <property type="evidence" value="ECO:0007669"/>
    <property type="project" value="TreeGrafter"/>
</dbReference>
<dbReference type="InterPro" id="IPR033712">
    <property type="entry name" value="Pumilio_RNA-bd"/>
</dbReference>
<protein>
    <recommendedName>
        <fullName evidence="4">PUM-HD domain-containing protein</fullName>
    </recommendedName>
</protein>
<dbReference type="PROSITE" id="PS50303">
    <property type="entry name" value="PUM_HD"/>
    <property type="match status" value="1"/>
</dbReference>
<feature type="repeat" description="Pumilio" evidence="2">
    <location>
        <begin position="238"/>
        <end position="275"/>
    </location>
</feature>
<dbReference type="PROSITE" id="PS50302">
    <property type="entry name" value="PUM"/>
    <property type="match status" value="7"/>
</dbReference>
<dbReference type="Proteomes" id="UP001162131">
    <property type="component" value="Unassembled WGS sequence"/>
</dbReference>
<evidence type="ECO:0000256" key="1">
    <source>
        <dbReference type="ARBA" id="ARBA00022737"/>
    </source>
</evidence>
<proteinExistence type="predicted"/>
<dbReference type="GO" id="GO:0005737">
    <property type="term" value="C:cytoplasm"/>
    <property type="evidence" value="ECO:0007669"/>
    <property type="project" value="TreeGrafter"/>
</dbReference>
<name>A0AAU9J0V8_9CILI</name>
<dbReference type="InterPro" id="IPR033133">
    <property type="entry name" value="PUM-HD"/>
</dbReference>
<dbReference type="Gene3D" id="1.25.10.10">
    <property type="entry name" value="Leucine-rich Repeat Variant"/>
    <property type="match status" value="1"/>
</dbReference>
<organism evidence="5 6">
    <name type="scientific">Blepharisma stoltei</name>
    <dbReference type="NCBI Taxonomy" id="1481888"/>
    <lineage>
        <taxon>Eukaryota</taxon>
        <taxon>Sar</taxon>
        <taxon>Alveolata</taxon>
        <taxon>Ciliophora</taxon>
        <taxon>Postciliodesmatophora</taxon>
        <taxon>Heterotrichea</taxon>
        <taxon>Heterotrichida</taxon>
        <taxon>Blepharismidae</taxon>
        <taxon>Blepharisma</taxon>
    </lineage>
</organism>
<feature type="compositionally biased region" description="Polar residues" evidence="3">
    <location>
        <begin position="117"/>
        <end position="127"/>
    </location>
</feature>
<dbReference type="InterPro" id="IPR016024">
    <property type="entry name" value="ARM-type_fold"/>
</dbReference>
<dbReference type="Pfam" id="PF22493">
    <property type="entry name" value="PUF_NOP9"/>
    <property type="match status" value="1"/>
</dbReference>
<feature type="repeat" description="Pumilio" evidence="2">
    <location>
        <begin position="348"/>
        <end position="383"/>
    </location>
</feature>
<feature type="repeat" description="Pumilio" evidence="2">
    <location>
        <begin position="202"/>
        <end position="237"/>
    </location>
</feature>
<dbReference type="InterPro" id="IPR011989">
    <property type="entry name" value="ARM-like"/>
</dbReference>